<dbReference type="AlphaFoldDB" id="A0A0F9GY22"/>
<comment type="caution">
    <text evidence="1">The sequence shown here is derived from an EMBL/GenBank/DDBJ whole genome shotgun (WGS) entry which is preliminary data.</text>
</comment>
<name>A0A0F9GY22_9ZZZZ</name>
<gene>
    <name evidence="1" type="ORF">LCGC14_1771870</name>
</gene>
<dbReference type="EMBL" id="LAZR01016625">
    <property type="protein sequence ID" value="KKM03699.1"/>
    <property type="molecule type" value="Genomic_DNA"/>
</dbReference>
<protein>
    <submittedName>
        <fullName evidence="1">Uncharacterized protein</fullName>
    </submittedName>
</protein>
<evidence type="ECO:0000313" key="1">
    <source>
        <dbReference type="EMBL" id="KKM03699.1"/>
    </source>
</evidence>
<proteinExistence type="predicted"/>
<reference evidence="1" key="1">
    <citation type="journal article" date="2015" name="Nature">
        <title>Complex archaea that bridge the gap between prokaryotes and eukaryotes.</title>
        <authorList>
            <person name="Spang A."/>
            <person name="Saw J.H."/>
            <person name="Jorgensen S.L."/>
            <person name="Zaremba-Niedzwiedzka K."/>
            <person name="Martijn J."/>
            <person name="Lind A.E."/>
            <person name="van Eijk R."/>
            <person name="Schleper C."/>
            <person name="Guy L."/>
            <person name="Ettema T.J."/>
        </authorList>
    </citation>
    <scope>NUCLEOTIDE SEQUENCE</scope>
</reference>
<sequence length="107" mass="11749">VAGVGAEDLADQQQFGINPFSRTISFLNTQSLCNIAETNILSRLGTQATIPRFSDRNTSIGFIQPGETITFQFVFDKFNIPSGQFGIELTLYNARHGIGTYDISDVL</sequence>
<feature type="non-terminal residue" evidence="1">
    <location>
        <position position="1"/>
    </location>
</feature>
<accession>A0A0F9GY22</accession>
<organism evidence="1">
    <name type="scientific">marine sediment metagenome</name>
    <dbReference type="NCBI Taxonomy" id="412755"/>
    <lineage>
        <taxon>unclassified sequences</taxon>
        <taxon>metagenomes</taxon>
        <taxon>ecological metagenomes</taxon>
    </lineage>
</organism>